<protein>
    <recommendedName>
        <fullName evidence="5">Fenitrothion hydrolase</fullName>
    </recommendedName>
</protein>
<evidence type="ECO:0000313" key="4">
    <source>
        <dbReference type="Proteomes" id="UP000282106"/>
    </source>
</evidence>
<feature type="transmembrane region" description="Helical" evidence="1">
    <location>
        <begin position="313"/>
        <end position="336"/>
    </location>
</feature>
<evidence type="ECO:0000256" key="2">
    <source>
        <dbReference type="SAM" id="SignalP"/>
    </source>
</evidence>
<dbReference type="AlphaFoldDB" id="A0A3N0VA61"/>
<gene>
    <name evidence="3" type="ORF">ED208_10180</name>
</gene>
<sequence>MRPSRPPTTLALALLAGLPGAAQAHSFGRLYNLPVPFWMYIYGATAALLLSFLLVAWFATAKEETFATRAPKTLPLALSGLKPLLRLIALCGLLLTVATGYFGNADPYRNFSMTFFWIVFVLAYAYATALFGDLYAAINPWRTLAESLGRLIPGYTRGRWRYPRRLAYWPALAFYMAFIWIELFAHTRPFSLAVTLSVYSLLNLLGVWAFGARDWFRYGEFFAVFLRLIAKMAPFAYEQGRLRLRRPFSGLLEQPAERWSLLVFVLFMLSSTAFDGLMATRTWLQLFWSDPWGILEAWVGTKAIYAFPTLRPVYFAFQSFCLLISPFLYLAVYLLAIGLMKLITGSRLPLRTLALRFALSLLPIVLVYNITHYYTLILTQGVKIVSLLSDPFGRGWNLFGTAGLFRAPYLPDIGLVWHVQVGLILFGHIVSVYLAHLEALRLFPSRGKAALSQIPMLLLMVLFTGAGLWILAQPITSR</sequence>
<proteinExistence type="predicted"/>
<feature type="transmembrane region" description="Helical" evidence="1">
    <location>
        <begin position="115"/>
        <end position="138"/>
    </location>
</feature>
<keyword evidence="4" id="KW-1185">Reference proteome</keyword>
<feature type="transmembrane region" description="Helical" evidence="1">
    <location>
        <begin position="348"/>
        <end position="370"/>
    </location>
</feature>
<keyword evidence="1" id="KW-0812">Transmembrane</keyword>
<feature type="transmembrane region" description="Helical" evidence="1">
    <location>
        <begin position="40"/>
        <end position="59"/>
    </location>
</feature>
<feature type="transmembrane region" description="Helical" evidence="1">
    <location>
        <begin position="190"/>
        <end position="211"/>
    </location>
</feature>
<organism evidence="3 4">
    <name type="scientific">Stagnimonas aquatica</name>
    <dbReference type="NCBI Taxonomy" id="2689987"/>
    <lineage>
        <taxon>Bacteria</taxon>
        <taxon>Pseudomonadati</taxon>
        <taxon>Pseudomonadota</taxon>
        <taxon>Gammaproteobacteria</taxon>
        <taxon>Nevskiales</taxon>
        <taxon>Nevskiaceae</taxon>
        <taxon>Stagnimonas</taxon>
    </lineage>
</organism>
<reference evidence="3 4" key="1">
    <citation type="submission" date="2018-10" db="EMBL/GenBank/DDBJ databases">
        <authorList>
            <person name="Chen W.-M."/>
        </authorList>
    </citation>
    <scope>NUCLEOTIDE SEQUENCE [LARGE SCALE GENOMIC DNA]</scope>
    <source>
        <strain evidence="3 4">THS-13</strain>
    </source>
</reference>
<feature type="chain" id="PRO_5018010308" description="Fenitrothion hydrolase" evidence="2">
    <location>
        <begin position="25"/>
        <end position="478"/>
    </location>
</feature>
<dbReference type="Proteomes" id="UP000282106">
    <property type="component" value="Unassembled WGS sequence"/>
</dbReference>
<feature type="transmembrane region" description="Helical" evidence="1">
    <location>
        <begin position="456"/>
        <end position="475"/>
    </location>
</feature>
<feature type="transmembrane region" description="Helical" evidence="1">
    <location>
        <begin position="259"/>
        <end position="279"/>
    </location>
</feature>
<feature type="transmembrane region" description="Helical" evidence="1">
    <location>
        <begin position="166"/>
        <end position="184"/>
    </location>
</feature>
<feature type="transmembrane region" description="Helical" evidence="1">
    <location>
        <begin position="415"/>
        <end position="435"/>
    </location>
</feature>
<evidence type="ECO:0000313" key="3">
    <source>
        <dbReference type="EMBL" id="ROH89494.1"/>
    </source>
</evidence>
<dbReference type="RefSeq" id="WP_123211791.1">
    <property type="nucleotide sequence ID" value="NZ_RJVO01000004.1"/>
</dbReference>
<evidence type="ECO:0000256" key="1">
    <source>
        <dbReference type="SAM" id="Phobius"/>
    </source>
</evidence>
<keyword evidence="1" id="KW-1133">Transmembrane helix</keyword>
<dbReference type="EMBL" id="RJVO01000004">
    <property type="protein sequence ID" value="ROH89494.1"/>
    <property type="molecule type" value="Genomic_DNA"/>
</dbReference>
<feature type="transmembrane region" description="Helical" evidence="1">
    <location>
        <begin position="84"/>
        <end position="103"/>
    </location>
</feature>
<name>A0A3N0VA61_9GAMM</name>
<keyword evidence="2" id="KW-0732">Signal</keyword>
<accession>A0A3N0VA61</accession>
<dbReference type="InParanoid" id="A0A3N0VA61"/>
<comment type="caution">
    <text evidence="3">The sequence shown here is derived from an EMBL/GenBank/DDBJ whole genome shotgun (WGS) entry which is preliminary data.</text>
</comment>
<keyword evidence="1" id="KW-0472">Membrane</keyword>
<evidence type="ECO:0008006" key="5">
    <source>
        <dbReference type="Google" id="ProtNLM"/>
    </source>
</evidence>
<feature type="signal peptide" evidence="2">
    <location>
        <begin position="1"/>
        <end position="24"/>
    </location>
</feature>